<dbReference type="EMBL" id="CP018800">
    <property type="protein sequence ID" value="ATX82008.1"/>
    <property type="molecule type" value="Genomic_DNA"/>
</dbReference>
<keyword evidence="2" id="KW-0489">Methyltransferase</keyword>
<feature type="domain" description="Methyltransferase FkbM" evidence="1">
    <location>
        <begin position="72"/>
        <end position="210"/>
    </location>
</feature>
<name>A0A2K8L3V3_9PROT</name>
<accession>A0A2K8L3V3</accession>
<dbReference type="InterPro" id="IPR029063">
    <property type="entry name" value="SAM-dependent_MTases_sf"/>
</dbReference>
<dbReference type="RefSeq" id="WP_100265407.1">
    <property type="nucleotide sequence ID" value="NZ_CP018800.1"/>
</dbReference>
<dbReference type="AlphaFoldDB" id="A0A2K8L3V3"/>
<dbReference type="SUPFAM" id="SSF53335">
    <property type="entry name" value="S-adenosyl-L-methionine-dependent methyltransferases"/>
    <property type="match status" value="1"/>
</dbReference>
<gene>
    <name evidence="2" type="ORF">Ga0123462_1144</name>
</gene>
<keyword evidence="3" id="KW-1185">Reference proteome</keyword>
<dbReference type="KEGG" id="mfn:Ga0123462_1144"/>
<dbReference type="GO" id="GO:0008168">
    <property type="term" value="F:methyltransferase activity"/>
    <property type="evidence" value="ECO:0007669"/>
    <property type="project" value="UniProtKB-KW"/>
</dbReference>
<keyword evidence="2" id="KW-0808">Transferase</keyword>
<dbReference type="OrthoDB" id="7272699at2"/>
<evidence type="ECO:0000313" key="2">
    <source>
        <dbReference type="EMBL" id="ATX82008.1"/>
    </source>
</evidence>
<proteinExistence type="predicted"/>
<dbReference type="Proteomes" id="UP000231637">
    <property type="component" value="Chromosome"/>
</dbReference>
<organism evidence="2 3">
    <name type="scientific">Mariprofundus ferrinatatus</name>
    <dbReference type="NCBI Taxonomy" id="1921087"/>
    <lineage>
        <taxon>Bacteria</taxon>
        <taxon>Pseudomonadati</taxon>
        <taxon>Pseudomonadota</taxon>
        <taxon>Candidatius Mariprofundia</taxon>
        <taxon>Mariprofundales</taxon>
        <taxon>Mariprofundaceae</taxon>
        <taxon>Mariprofundus</taxon>
    </lineage>
</organism>
<evidence type="ECO:0000259" key="1">
    <source>
        <dbReference type="Pfam" id="PF05050"/>
    </source>
</evidence>
<protein>
    <submittedName>
        <fullName evidence="2">Methyltransferase, FkbM family</fullName>
    </submittedName>
</protein>
<dbReference type="NCBIfam" id="TIGR01444">
    <property type="entry name" value="fkbM_fam"/>
    <property type="match status" value="1"/>
</dbReference>
<reference evidence="2 3" key="1">
    <citation type="submission" date="2016-12" db="EMBL/GenBank/DDBJ databases">
        <title>Isolation and genomic insights into novel planktonic Zetaproteobacteria from stratified waters of the Chesapeake Bay.</title>
        <authorList>
            <person name="McAllister S.M."/>
            <person name="Kato S."/>
            <person name="Chan C.S."/>
            <person name="Chiu B.K."/>
            <person name="Field E.K."/>
        </authorList>
    </citation>
    <scope>NUCLEOTIDE SEQUENCE [LARGE SCALE GENOMIC DNA]</scope>
    <source>
        <strain evidence="2 3">CP-8</strain>
    </source>
</reference>
<dbReference type="InterPro" id="IPR006342">
    <property type="entry name" value="FkbM_mtfrase"/>
</dbReference>
<dbReference type="Gene3D" id="3.40.50.150">
    <property type="entry name" value="Vaccinia Virus protein VP39"/>
    <property type="match status" value="1"/>
</dbReference>
<sequence>MFYKVSRLSVFHNILRRIANSILFVLPVSLKYGVGEMFRSTRLPYKMIEKGWTVVQIGAPWDLLKAGRSRSIYFSKRVGDDGRVVVIEADEANVKALNVFIENHGINNITVVQNAAWSKATQLRFLIDDKHPASNLVEEVYDSGRVDRSKYREVLVDANSVDNILDSLQIDSVDFLSVTSNGSEDEILKGIERRATKVRYISIIGEPEKFKTICDYGFVQFAEDDRGALYRLVEK</sequence>
<evidence type="ECO:0000313" key="3">
    <source>
        <dbReference type="Proteomes" id="UP000231637"/>
    </source>
</evidence>
<dbReference type="GO" id="GO:0032259">
    <property type="term" value="P:methylation"/>
    <property type="evidence" value="ECO:0007669"/>
    <property type="project" value="UniProtKB-KW"/>
</dbReference>
<dbReference type="Pfam" id="PF05050">
    <property type="entry name" value="Methyltransf_21"/>
    <property type="match status" value="1"/>
</dbReference>